<dbReference type="EMBL" id="CAJNOE010000008">
    <property type="protein sequence ID" value="CAF0719403.1"/>
    <property type="molecule type" value="Genomic_DNA"/>
</dbReference>
<dbReference type="PANTHER" id="PTHR23511">
    <property type="entry name" value="SYNAPTIC VESICLE GLYCOPROTEIN 2"/>
    <property type="match status" value="1"/>
</dbReference>
<protein>
    <recommendedName>
        <fullName evidence="8">Major facilitator superfamily (MFS) profile domain-containing protein</fullName>
    </recommendedName>
</protein>
<dbReference type="PROSITE" id="PS50850">
    <property type="entry name" value="MFS"/>
    <property type="match status" value="1"/>
</dbReference>
<feature type="transmembrane region" description="Helical" evidence="7">
    <location>
        <begin position="25"/>
        <end position="50"/>
    </location>
</feature>
<comment type="caution">
    <text evidence="10">The sequence shown here is derived from an EMBL/GenBank/DDBJ whole genome shotgun (WGS) entry which is preliminary data.</text>
</comment>
<dbReference type="AlphaFoldDB" id="A0A818TBI5"/>
<dbReference type="Proteomes" id="UP000663868">
    <property type="component" value="Unassembled WGS sequence"/>
</dbReference>
<dbReference type="GO" id="GO:0022857">
    <property type="term" value="F:transmembrane transporter activity"/>
    <property type="evidence" value="ECO:0007669"/>
    <property type="project" value="InterPro"/>
</dbReference>
<dbReference type="InterPro" id="IPR036259">
    <property type="entry name" value="MFS_trans_sf"/>
</dbReference>
<comment type="similarity">
    <text evidence="2">Belongs to the major facilitator superfamily.</text>
</comment>
<name>A0A818TBI5_9BILA</name>
<feature type="transmembrane region" description="Helical" evidence="7">
    <location>
        <begin position="115"/>
        <end position="137"/>
    </location>
</feature>
<dbReference type="InterPro" id="IPR020846">
    <property type="entry name" value="MFS_dom"/>
</dbReference>
<sequence length="519" mass="57557">MDTSATYTLEECVNYIGLGKFQWRLFSIISFCTMADAGEILLLTILGPALQCYWPYITDIRIAALTTCVFSGTLCGGFILGLIADKYGRRRVIVTSAIIISLSGILTALAPSYNYVLLTAFFVGVGMGGLNQGNNLLLEYLPSSSRAMLVISIQLFWSFGGIYEYVLGMIIMPSYGWRLLIALTSLPLFVILIGMYYITESPRFYVASGQQEKAEDLLKEMASVNQSPLPPGKLVDTNAKDECGSITELFHRNCRKTTFLLAYIWIVAGLDYYGLILLNTSLMTSPNNNNNKLSSIESNITQPTQCKMLTTSDYTSLIFTTSGEMLGIPLLFILLRYAGRRTISVINYSISAICFALFFFVIPHRELWRLNIITFIGRMVIMCQFSLLPLYTMEVYPTSIRGLAIGCAFGISRIGAMTSPFLSQVLLKKTYFGTIGIYVFLTAIAAFCSFLLPTETKGHALKQSIFDPDVSLIISENGVTPIWTKAVDNTTSLANMDNGNMNKNYKSLEADNMMSTQTQ</sequence>
<evidence type="ECO:0000256" key="2">
    <source>
        <dbReference type="ARBA" id="ARBA00008335"/>
    </source>
</evidence>
<dbReference type="Proteomes" id="UP000663860">
    <property type="component" value="Unassembled WGS sequence"/>
</dbReference>
<dbReference type="PROSITE" id="PS00216">
    <property type="entry name" value="SUGAR_TRANSPORT_1"/>
    <property type="match status" value="1"/>
</dbReference>
<evidence type="ECO:0000256" key="5">
    <source>
        <dbReference type="ARBA" id="ARBA00022989"/>
    </source>
</evidence>
<feature type="transmembrane region" description="Helical" evidence="7">
    <location>
        <begin position="345"/>
        <end position="362"/>
    </location>
</feature>
<dbReference type="GO" id="GO:0016020">
    <property type="term" value="C:membrane"/>
    <property type="evidence" value="ECO:0007669"/>
    <property type="project" value="UniProtKB-SubCell"/>
</dbReference>
<evidence type="ECO:0000256" key="6">
    <source>
        <dbReference type="ARBA" id="ARBA00023136"/>
    </source>
</evidence>
<comment type="subcellular location">
    <subcellularLocation>
        <location evidence="1">Membrane</location>
        <topology evidence="1">Multi-pass membrane protein</topology>
    </subcellularLocation>
</comment>
<reference evidence="10" key="1">
    <citation type="submission" date="2021-02" db="EMBL/GenBank/DDBJ databases">
        <authorList>
            <person name="Nowell W R."/>
        </authorList>
    </citation>
    <scope>NUCLEOTIDE SEQUENCE</scope>
</reference>
<dbReference type="InterPro" id="IPR005828">
    <property type="entry name" value="MFS_sugar_transport-like"/>
</dbReference>
<gene>
    <name evidence="9" type="ORF">IZO911_LOCUS1737</name>
    <name evidence="10" type="ORF">KXQ929_LOCUS9921</name>
</gene>
<evidence type="ECO:0000256" key="3">
    <source>
        <dbReference type="ARBA" id="ARBA00022448"/>
    </source>
</evidence>
<evidence type="ECO:0000313" key="9">
    <source>
        <dbReference type="EMBL" id="CAF0719403.1"/>
    </source>
</evidence>
<feature type="domain" description="Major facilitator superfamily (MFS) profile" evidence="8">
    <location>
        <begin position="25"/>
        <end position="457"/>
    </location>
</feature>
<evidence type="ECO:0000313" key="10">
    <source>
        <dbReference type="EMBL" id="CAF3684736.1"/>
    </source>
</evidence>
<evidence type="ECO:0000313" key="11">
    <source>
        <dbReference type="Proteomes" id="UP000663868"/>
    </source>
</evidence>
<dbReference type="PANTHER" id="PTHR23511:SF45">
    <property type="entry name" value="SVOP LIKE"/>
    <property type="match status" value="1"/>
</dbReference>
<feature type="transmembrane region" description="Helical" evidence="7">
    <location>
        <begin position="62"/>
        <end position="84"/>
    </location>
</feature>
<organism evidence="10 11">
    <name type="scientific">Adineta steineri</name>
    <dbReference type="NCBI Taxonomy" id="433720"/>
    <lineage>
        <taxon>Eukaryota</taxon>
        <taxon>Metazoa</taxon>
        <taxon>Spiralia</taxon>
        <taxon>Gnathifera</taxon>
        <taxon>Rotifera</taxon>
        <taxon>Eurotatoria</taxon>
        <taxon>Bdelloidea</taxon>
        <taxon>Adinetida</taxon>
        <taxon>Adinetidae</taxon>
        <taxon>Adineta</taxon>
    </lineage>
</organism>
<feature type="transmembrane region" description="Helical" evidence="7">
    <location>
        <begin position="259"/>
        <end position="278"/>
    </location>
</feature>
<dbReference type="Pfam" id="PF00083">
    <property type="entry name" value="Sugar_tr"/>
    <property type="match status" value="1"/>
</dbReference>
<feature type="transmembrane region" description="Helical" evidence="7">
    <location>
        <begin position="431"/>
        <end position="452"/>
    </location>
</feature>
<feature type="transmembrane region" description="Helical" evidence="7">
    <location>
        <begin position="177"/>
        <end position="198"/>
    </location>
</feature>
<feature type="transmembrane region" description="Helical" evidence="7">
    <location>
        <begin position="368"/>
        <end position="391"/>
    </location>
</feature>
<dbReference type="Gene3D" id="1.20.1250.20">
    <property type="entry name" value="MFS general substrate transporter like domains"/>
    <property type="match status" value="1"/>
</dbReference>
<dbReference type="SUPFAM" id="SSF103473">
    <property type="entry name" value="MFS general substrate transporter"/>
    <property type="match status" value="1"/>
</dbReference>
<keyword evidence="6 7" id="KW-0472">Membrane</keyword>
<feature type="transmembrane region" description="Helical" evidence="7">
    <location>
        <begin position="403"/>
        <end position="425"/>
    </location>
</feature>
<keyword evidence="3" id="KW-0813">Transport</keyword>
<keyword evidence="5 7" id="KW-1133">Transmembrane helix</keyword>
<dbReference type="EMBL" id="CAJOBB010000461">
    <property type="protein sequence ID" value="CAF3684736.1"/>
    <property type="molecule type" value="Genomic_DNA"/>
</dbReference>
<evidence type="ECO:0000259" key="8">
    <source>
        <dbReference type="PROSITE" id="PS50850"/>
    </source>
</evidence>
<evidence type="ECO:0000256" key="7">
    <source>
        <dbReference type="SAM" id="Phobius"/>
    </source>
</evidence>
<evidence type="ECO:0000256" key="1">
    <source>
        <dbReference type="ARBA" id="ARBA00004141"/>
    </source>
</evidence>
<evidence type="ECO:0000256" key="4">
    <source>
        <dbReference type="ARBA" id="ARBA00022692"/>
    </source>
</evidence>
<dbReference type="InterPro" id="IPR005829">
    <property type="entry name" value="Sugar_transporter_CS"/>
</dbReference>
<feature type="transmembrane region" description="Helical" evidence="7">
    <location>
        <begin position="149"/>
        <end position="171"/>
    </location>
</feature>
<keyword evidence="4 7" id="KW-0812">Transmembrane</keyword>
<proteinExistence type="inferred from homology"/>
<accession>A0A818TBI5</accession>
<feature type="transmembrane region" description="Helical" evidence="7">
    <location>
        <begin position="317"/>
        <end position="338"/>
    </location>
</feature>
<feature type="transmembrane region" description="Helical" evidence="7">
    <location>
        <begin position="91"/>
        <end position="109"/>
    </location>
</feature>